<evidence type="ECO:0000256" key="1">
    <source>
        <dbReference type="SAM" id="MobiDB-lite"/>
    </source>
</evidence>
<evidence type="ECO:0000313" key="3">
    <source>
        <dbReference type="Proteomes" id="UP001175001"/>
    </source>
</evidence>
<evidence type="ECO:0000313" key="2">
    <source>
        <dbReference type="EMBL" id="KAK0647774.1"/>
    </source>
</evidence>
<dbReference type="Proteomes" id="UP001175001">
    <property type="component" value="Unassembled WGS sequence"/>
</dbReference>
<protein>
    <submittedName>
        <fullName evidence="2">Uncharacterized protein</fullName>
    </submittedName>
</protein>
<feature type="compositionally biased region" description="Basic residues" evidence="1">
    <location>
        <begin position="427"/>
        <end position="436"/>
    </location>
</feature>
<accession>A0AA39Y837</accession>
<feature type="region of interest" description="Disordered" evidence="1">
    <location>
        <begin position="425"/>
        <end position="453"/>
    </location>
</feature>
<keyword evidence="3" id="KW-1185">Reference proteome</keyword>
<organism evidence="2 3">
    <name type="scientific">Lasiodiplodia hormozganensis</name>
    <dbReference type="NCBI Taxonomy" id="869390"/>
    <lineage>
        <taxon>Eukaryota</taxon>
        <taxon>Fungi</taxon>
        <taxon>Dikarya</taxon>
        <taxon>Ascomycota</taxon>
        <taxon>Pezizomycotina</taxon>
        <taxon>Dothideomycetes</taxon>
        <taxon>Dothideomycetes incertae sedis</taxon>
        <taxon>Botryosphaeriales</taxon>
        <taxon>Botryosphaeriaceae</taxon>
        <taxon>Lasiodiplodia</taxon>
    </lineage>
</organism>
<proteinExistence type="predicted"/>
<reference evidence="2" key="1">
    <citation type="submission" date="2023-06" db="EMBL/GenBank/DDBJ databases">
        <title>Multi-omics analyses reveal the molecular pathogenesis toolkit of Lasiodiplodia hormozganensis, a cross-kingdom pathogen.</title>
        <authorList>
            <person name="Felix C."/>
            <person name="Meneses R."/>
            <person name="Goncalves M.F.M."/>
            <person name="Tilleman L."/>
            <person name="Duarte A.S."/>
            <person name="Jorrin-Novo J.V."/>
            <person name="Van De Peer Y."/>
            <person name="Deforce D."/>
            <person name="Van Nieuwerburgh F."/>
            <person name="Esteves A.C."/>
            <person name="Alves A."/>
        </authorList>
    </citation>
    <scope>NUCLEOTIDE SEQUENCE</scope>
    <source>
        <strain evidence="2">CBS 339.90</strain>
    </source>
</reference>
<gene>
    <name evidence="2" type="ORF">DIS24_g7445</name>
</gene>
<feature type="compositionally biased region" description="Basic and acidic residues" evidence="1">
    <location>
        <begin position="437"/>
        <end position="453"/>
    </location>
</feature>
<name>A0AA39Y837_9PEZI</name>
<dbReference type="AlphaFoldDB" id="A0AA39Y837"/>
<sequence length="453" mass="52777">MSKGGRFARIARDLEKLPPELIEPVLADLEYGQIVRVSQFGGPRVTWAIENSPAWSRFFRGKLAVLQQLDDLTNSLITLCYATGGFKDSPWYDQLSFLRYQKDNFRFKYPTDWASHWATMVRGRLHSVAQDLYPNFTETAYFLFPAGTPLNASETEEVEFFIHTAFTLYSLKTNNWPANVPSLPVLARWIALYKRVRHARLAAQAAELDRLVVLHERHAARVKQPWAPQTRRPNPDHVVAGLRREAARLKRRNVDGRIWHGRELSGYRFRPAFAALVPYDWCLRLFCEVLKRHPVPEEEGFAEGRRGDDGESSVYSQKVVEMMREVLEGLPSFYHVYGERMLDPSKPETLRTARTPWSVSEPADGREGRFLTKRVRGKNPFPHSDNELRWLETFVEVILWMEEHFPSLVNEVRGEEWEDCHGIEATKRRREERKRRKEELVKEARSRENGAKT</sequence>
<comment type="caution">
    <text evidence="2">The sequence shown here is derived from an EMBL/GenBank/DDBJ whole genome shotgun (WGS) entry which is preliminary data.</text>
</comment>
<dbReference type="EMBL" id="JAUJDW010000044">
    <property type="protein sequence ID" value="KAK0647774.1"/>
    <property type="molecule type" value="Genomic_DNA"/>
</dbReference>